<proteinExistence type="predicted"/>
<feature type="compositionally biased region" description="Acidic residues" evidence="1">
    <location>
        <begin position="69"/>
        <end position="78"/>
    </location>
</feature>
<evidence type="ECO:0000313" key="3">
    <source>
        <dbReference type="Proteomes" id="UP001558613"/>
    </source>
</evidence>
<reference evidence="2 3" key="1">
    <citation type="submission" date="2023-09" db="EMBL/GenBank/DDBJ databases">
        <authorList>
            <person name="Wang M."/>
        </authorList>
    </citation>
    <scope>NUCLEOTIDE SEQUENCE [LARGE SCALE GENOMIC DNA]</scope>
    <source>
        <strain evidence="2">GT-2023</strain>
        <tissue evidence="2">Liver</tissue>
    </source>
</reference>
<feature type="region of interest" description="Disordered" evidence="1">
    <location>
        <begin position="1"/>
        <end position="79"/>
    </location>
</feature>
<evidence type="ECO:0000313" key="2">
    <source>
        <dbReference type="EMBL" id="KAL1269344.1"/>
    </source>
</evidence>
<feature type="compositionally biased region" description="Basic and acidic residues" evidence="1">
    <location>
        <begin position="30"/>
        <end position="53"/>
    </location>
</feature>
<evidence type="ECO:0000256" key="1">
    <source>
        <dbReference type="SAM" id="MobiDB-lite"/>
    </source>
</evidence>
<protein>
    <submittedName>
        <fullName evidence="2">Uncharacterized protein</fullName>
    </submittedName>
</protein>
<feature type="region of interest" description="Disordered" evidence="1">
    <location>
        <begin position="93"/>
        <end position="126"/>
    </location>
</feature>
<keyword evidence="3" id="KW-1185">Reference proteome</keyword>
<accession>A0ABR3MXH9</accession>
<gene>
    <name evidence="2" type="ORF">QQF64_031633</name>
</gene>
<dbReference type="Proteomes" id="UP001558613">
    <property type="component" value="Unassembled WGS sequence"/>
</dbReference>
<dbReference type="EMBL" id="JAYMGO010000008">
    <property type="protein sequence ID" value="KAL1269344.1"/>
    <property type="molecule type" value="Genomic_DNA"/>
</dbReference>
<name>A0ABR3MXH9_9TELE</name>
<sequence>METWEEAREEDGCPRSPGKRQEGSGAGGRTRWDPGHSHDDGPRWSRRREEPWRRNGHRLRGGRPTVAEQVEEEPEAEIESQWARVTGRIRRAKAEQMAPMRRRVSGRPRWSWSDRGLRRSRREGGA</sequence>
<comment type="caution">
    <text evidence="2">The sequence shown here is derived from an EMBL/GenBank/DDBJ whole genome shotgun (WGS) entry which is preliminary data.</text>
</comment>
<organism evidence="2 3">
    <name type="scientific">Cirrhinus molitorella</name>
    <name type="common">mud carp</name>
    <dbReference type="NCBI Taxonomy" id="172907"/>
    <lineage>
        <taxon>Eukaryota</taxon>
        <taxon>Metazoa</taxon>
        <taxon>Chordata</taxon>
        <taxon>Craniata</taxon>
        <taxon>Vertebrata</taxon>
        <taxon>Euteleostomi</taxon>
        <taxon>Actinopterygii</taxon>
        <taxon>Neopterygii</taxon>
        <taxon>Teleostei</taxon>
        <taxon>Ostariophysi</taxon>
        <taxon>Cypriniformes</taxon>
        <taxon>Cyprinidae</taxon>
        <taxon>Labeoninae</taxon>
        <taxon>Labeonini</taxon>
        <taxon>Cirrhinus</taxon>
    </lineage>
</organism>